<dbReference type="PIRSF" id="PIRSF017393">
    <property type="entry name" value="MTase_SAV2177"/>
    <property type="match status" value="1"/>
</dbReference>
<accession>A0A542CTN8</accession>
<comment type="caution">
    <text evidence="1">The sequence shown here is derived from an EMBL/GenBank/DDBJ whole genome shotgun (WGS) entry which is preliminary data.</text>
</comment>
<dbReference type="InterPro" id="IPR006764">
    <property type="entry name" value="SAM_dep_MeTrfase_SAV2177_type"/>
</dbReference>
<dbReference type="SUPFAM" id="SSF53335">
    <property type="entry name" value="S-adenosyl-L-methionine-dependent methyltransferases"/>
    <property type="match status" value="1"/>
</dbReference>
<dbReference type="GO" id="GO:0032259">
    <property type="term" value="P:methylation"/>
    <property type="evidence" value="ECO:0007669"/>
    <property type="project" value="UniProtKB-KW"/>
</dbReference>
<dbReference type="GO" id="GO:0008168">
    <property type="term" value="F:methyltransferase activity"/>
    <property type="evidence" value="ECO:0007669"/>
    <property type="project" value="UniProtKB-KW"/>
</dbReference>
<dbReference type="InterPro" id="IPR029063">
    <property type="entry name" value="SAM-dependent_MTases_sf"/>
</dbReference>
<dbReference type="Proteomes" id="UP000320876">
    <property type="component" value="Unassembled WGS sequence"/>
</dbReference>
<sequence length="270" mass="30048">MATDKQPDLDRPSPGRVYDFLLGGTNNYAVDREFAKAQLEVAPGMRDFARANRAFLGRAVRYAMGAGVRQFVDLGSGLPTQGNVHEVADEVAPGEARVVYVDNEPIAHAHARILLEDTADPARHRALHGDFFDRDRLWRQVLDQGVLDPDLPVCLLAVALLHFMPPEREPEHALAFYRDQLAPGSLLVLSHGSVAEADRQRQAEARKLGDNYAQRTRNPLHIRDRAEVTALFGDFELIEPGVVWLSEWRPEDIERDATHSGALAGVARRP</sequence>
<dbReference type="AlphaFoldDB" id="A0A542CTN8"/>
<dbReference type="OrthoDB" id="3630902at2"/>
<organism evidence="1 2">
    <name type="scientific">Amycolatopsis cihanbeyliensis</name>
    <dbReference type="NCBI Taxonomy" id="1128664"/>
    <lineage>
        <taxon>Bacteria</taxon>
        <taxon>Bacillati</taxon>
        <taxon>Actinomycetota</taxon>
        <taxon>Actinomycetes</taxon>
        <taxon>Pseudonocardiales</taxon>
        <taxon>Pseudonocardiaceae</taxon>
        <taxon>Amycolatopsis</taxon>
    </lineage>
</organism>
<dbReference type="Pfam" id="PF04672">
    <property type="entry name" value="Methyltransf_19"/>
    <property type="match status" value="1"/>
</dbReference>
<dbReference type="Gene3D" id="3.40.50.150">
    <property type="entry name" value="Vaccinia Virus protein VP39"/>
    <property type="match status" value="1"/>
</dbReference>
<dbReference type="RefSeq" id="WP_142003412.1">
    <property type="nucleotide sequence ID" value="NZ_VFML01000002.1"/>
</dbReference>
<reference evidence="1 2" key="1">
    <citation type="submission" date="2019-06" db="EMBL/GenBank/DDBJ databases">
        <title>Sequencing the genomes of 1000 actinobacteria strains.</title>
        <authorList>
            <person name="Klenk H.-P."/>
        </authorList>
    </citation>
    <scope>NUCLEOTIDE SEQUENCE [LARGE SCALE GENOMIC DNA]</scope>
    <source>
        <strain evidence="1 2">DSM 45679</strain>
    </source>
</reference>
<proteinExistence type="predicted"/>
<dbReference type="EMBL" id="VFML01000002">
    <property type="protein sequence ID" value="TQI94150.1"/>
    <property type="molecule type" value="Genomic_DNA"/>
</dbReference>
<evidence type="ECO:0000313" key="2">
    <source>
        <dbReference type="Proteomes" id="UP000320876"/>
    </source>
</evidence>
<name>A0A542CTN8_AMYCI</name>
<gene>
    <name evidence="1" type="ORF">FB471_6308</name>
</gene>
<evidence type="ECO:0000313" key="1">
    <source>
        <dbReference type="EMBL" id="TQI94150.1"/>
    </source>
</evidence>
<keyword evidence="1" id="KW-0808">Transferase</keyword>
<protein>
    <submittedName>
        <fullName evidence="1">O-methyltransferase involved in polyketide biosynthesis</fullName>
    </submittedName>
</protein>
<keyword evidence="2" id="KW-1185">Reference proteome</keyword>
<keyword evidence="1" id="KW-0489">Methyltransferase</keyword>